<dbReference type="KEGG" id="str:Sterm_4034"/>
<keyword evidence="1" id="KW-0175">Coiled coil</keyword>
<protein>
    <submittedName>
        <fullName evidence="3">Outer membrane autotransporter barrel domain protein</fullName>
    </submittedName>
</protein>
<dbReference type="RefSeq" id="WP_012863441.1">
    <property type="nucleotide sequence ID" value="NC_013517.1"/>
</dbReference>
<dbReference type="SUPFAM" id="SSF103515">
    <property type="entry name" value="Autotransporter"/>
    <property type="match status" value="1"/>
</dbReference>
<dbReference type="Gene3D" id="2.160.20.20">
    <property type="match status" value="1"/>
</dbReference>
<dbReference type="PROSITE" id="PS51208">
    <property type="entry name" value="AUTOTRANSPORTER"/>
    <property type="match status" value="1"/>
</dbReference>
<evidence type="ECO:0000259" key="2">
    <source>
        <dbReference type="PROSITE" id="PS51208"/>
    </source>
</evidence>
<accession>D1AGB4</accession>
<dbReference type="InterPro" id="IPR005546">
    <property type="entry name" value="Autotransporte_beta"/>
</dbReference>
<dbReference type="HOGENOM" id="CLU_225114_0_0_0"/>
<name>D1AGB4_SEBTE</name>
<organism evidence="3 4">
    <name type="scientific">Sebaldella termitidis (strain ATCC 33386 / NCTC 11300)</name>
    <dbReference type="NCBI Taxonomy" id="526218"/>
    <lineage>
        <taxon>Bacteria</taxon>
        <taxon>Fusobacteriati</taxon>
        <taxon>Fusobacteriota</taxon>
        <taxon>Fusobacteriia</taxon>
        <taxon>Fusobacteriales</taxon>
        <taxon>Leptotrichiaceae</taxon>
        <taxon>Sebaldella</taxon>
    </lineage>
</organism>
<dbReference type="eggNOG" id="COG4625">
    <property type="taxonomic scope" value="Bacteria"/>
</dbReference>
<dbReference type="STRING" id="526218.Sterm_4034"/>
<feature type="coiled-coil region" evidence="1">
    <location>
        <begin position="44"/>
        <end position="82"/>
    </location>
</feature>
<dbReference type="EMBL" id="CP001739">
    <property type="protein sequence ID" value="ACZ10866.1"/>
    <property type="molecule type" value="Genomic_DNA"/>
</dbReference>
<evidence type="ECO:0000313" key="4">
    <source>
        <dbReference type="Proteomes" id="UP000000845"/>
    </source>
</evidence>
<reference evidence="4" key="1">
    <citation type="submission" date="2009-09" db="EMBL/GenBank/DDBJ databases">
        <title>The complete chromosome of Sebaldella termitidis ATCC 33386.</title>
        <authorList>
            <consortium name="US DOE Joint Genome Institute (JGI-PGF)"/>
            <person name="Lucas S."/>
            <person name="Copeland A."/>
            <person name="Lapidus A."/>
            <person name="Glavina del Rio T."/>
            <person name="Dalin E."/>
            <person name="Tice H."/>
            <person name="Bruce D."/>
            <person name="Goodwin L."/>
            <person name="Pitluck S."/>
            <person name="Kyrpides N."/>
            <person name="Mavromatis K."/>
            <person name="Ivanova N."/>
            <person name="Mikhailova N."/>
            <person name="Sims D."/>
            <person name="Meincke L."/>
            <person name="Brettin T."/>
            <person name="Detter J.C."/>
            <person name="Han C."/>
            <person name="Larimer F."/>
            <person name="Land M."/>
            <person name="Hauser L."/>
            <person name="Markowitz V."/>
            <person name="Cheng J.F."/>
            <person name="Hugenholtz P."/>
            <person name="Woyke T."/>
            <person name="Wu D."/>
            <person name="Eisen J.A."/>
        </authorList>
    </citation>
    <scope>NUCLEOTIDE SEQUENCE [LARGE SCALE GENOMIC DNA]</scope>
    <source>
        <strain evidence="4">ATCC 33386 / NCTC 11300</strain>
    </source>
</reference>
<sequence length="3750" mass="390874">MKNILERVEKELKSGLKHNKNFKFSKGLALTFLMTGSFINASENLDLTVTAKNLEKKIQKLRQENKKKLKYSRLELERLENEGDQVIKSPWESYIFSTLFGYKDMDSQSKDWKYGSRENTSQDMERALLRSFLGLSSVRQGTTGWITETNTSGEDGHAWTTNTDIYDNTATFTIIPTIKVPQVETPLTPQVELPSINAPFVPPAPNVTLAPVTVNPITVNVTAPGTVSSVPAVALNSPGNIDIGTILVDVNVNVNDVKTPIFTDVQPPVLNLTPPSLNVAPVTPPSIQGANPDVPQAPAVYAPQWDPYSAPGQNWLGRGSYYRNYLSVDKISMSLHNNFDSTPRRNYGTGAVGAATTQVHSERTSPLFNEVGAKGGKFVAINGSIATTGQTVTLTDKDGTVRSTAGNKVLSGWNGVAGKLLNKSGGNYTGYTDPITAADYMPGYSPDANELAANGKTFTIDNNRAVEQAHTTIFTTYGYHNPVFDGIEAHFGAGATLMNTTYTTGTISMKHSNLNMYGSAAITAGLLGQSAAKIDFTGTNVNVYGSKNTFFSLNSSTGANSHADINQSGQFSFVMDNNIDISKSETVILKVDNSHNDPGNDAAMSNPAEMGRKWFKQYVYLPYLGAIDYKNTGTVNMYGAKNAAIRINAAVLGNKNDAAPAYNPVNNIESSIEFGGDQNVGIYFGRNNLLPASNGIFNGTLKLNFGFGNKLSSGAVQEQNSDGNLSGGDTKRAESSVGMIVDSGQRSELNVKMLYPATERYTEYRNFNSQQTPLLGTTYTGDGVGAFTVATTAGQAYIFDGAGNVRSEARIKSVNLNDFKVTFGKYSKDNIAVVSRNGSVVDWSSNVTDNAPMVSGTDESSTAIGSTLAYAEGVWFNPRQRGLQNSSYVWRGIAYGILSQQGGKYYVPEFRSTINITNNATVNSIKSVPFYAKDGGYITTKSLTLNGYGSTGAMAYAENHKAATLSSTEVIKDKEGNTIYDGNSDHTGTGNTNAGGIKWSSEDAYYGPTITDAAGNVISHSSVLPKTEITVTGDITATKQGPKRDALGNIAPGTDMVNDNTAAAAVVKNGVNGAEIKISGKINVNGVGAFAKGTGALVDIQGGGSIINTGQNGALIALEKGKVNFGGGTIEHKDTYTDSHEGKLVFYADETAGSNINFKGATTMNVYDGVVFYGSKIDYSSGAKLAGESGRYTGMSQVTVNLKNHGVNLGVFVNPGTLTWDGTDDFLNNPVTGLRNFPKVAAINTGSYWYKTSLDGAVLNVTTNVNRDSISSGSTAGDGFNDLIMERVMVNIGASKTISSAAGNGLAIGSNSKAVNNTEAGYTVNGKISISGGAGANTGAYVSYGQINNKATGEIIVNKGVGVYGVNGSKLVNEGLIQISGKTSATEGGVGIVGLSRKINSLGVPTADTFGTDLGSTPTTQKVIEIENKGTIKIYDGGTTPSSNAIGIYADNNTGAARNRVTVLNNGEIVLGDKSVGVYIKGTTQGGELTLKTTAPASGADITVGKESFGVLVENSKVILDGNYSIKVGENGVALNLKDDMSTLNTGPASELTVLYNHADPSSATTRKFGTGLYYEGAVGKTLTNDLNITVGNVSGITASENAILGIYAKGAQTTAANLTKLINTGKITLTENDYGIYGKTVDITNNGQIEVKKNGAGIYAEDANITTKDDLIKVTGENSVGLYLNGNNNTTYERVLTLNHGTANMNITGEEGIGVFAKDGARINILGQILLGDSNTVLPSGDMRRKTGIYLENTKRANEIGAAGLLTVGKDNIGVYLNNSNLKNSGKISVENGAAAQNIGIYAFAKDKSGVADSFTLENTGTIEVNGLKNIGIYGKTDSGVSGNQGTINLSSGKINVTASDPLTAANVPLGVYVKGENINVASTSSVTKISENGIGVYLEGNSTLGKAGGVFNGDFTLKSAANSKPAIGAYFKDGAQALSGNIKVVSTGTASDSSGNPIRPIGLFYAANTGTLNNGVNITLANDGVTLNQETIGIYAAKVADMNNTGNIIINANAKGIGGYFKETNLVNTGNVTVNADGAFGLYMKADGITASVSSNAGIIAANNKDSVGIILDDKAELTNTGTISSNSGGTASQSGSIGAYVTNQGKFINDNTGNLTSTAALSGANPGSVGIYTKNGIVENKGNITSEYLGIYGEKDSSLSSSNTLITHEGSLNVNSGIGIYTKDTGTKTNLKSGGTITGTTASLAGVMAYDKAEATLDGTNISLTGDYSNAVILGNSISNTDKSSLTLKAGNITVGKEGTAIYSKNGNITIDSGYTGLITIGEKGTGVYADRNTTIGAGTLETVYSHGTNKGVGIFYDGGTQNNQVTVKQHAGNNNLINIYAQDIALVNNADQEVSQNGIGIFIKGPGIASTLENKKELSLTGSDSVGIVTETGSSVIAAGKITGVNGEHDKIGVYVKGGDISGTSAYDFDIDGGIGMYLNNAVSYTGTMDLKGGIYDNGTKYRTIGILAAPSFGTGTLAANIDMTGAGGIGVYQETGTNVTYNGKIDLLGTSTLIDQGIGVYTKNGSTFTLGSLGEVKVGGTNNIGFYVEAGGTLNISGGTVTNTEDGIFAYLEGGSMTFTSGSSNINYANVIVASGGSLVNQTTIATGKTGLQATGVSSLLVPSTILNDTGGVINSSTLSAVAMTGLDGAYIDNKGKISLTGDGAIGIYVRNAKGVSSGEVNINEKSVAYYANQAGGELTITGTSNIGKHSTLLAVENGGKINYQSGAINLGDERYGALIDGAASVIDFGGNDITVGEKSVAVMLQNGGQLNNTLHNINVGKAGVGIYLADATNIISPASRTINLSENATGIYGDNGGNIQLDGNILSVSDGAKGIASKNSALSTIENAGNIDLSGKASVGMYGEGIDTIKNNAGKTIKVGESNTATGKAGVALFGLNSSALLNEGTLEFGKGAAGIYGENISSGIENRTGAMITNNGQTNGTGIFAKNSLVENRGDILLGDTSNGIYAENGQIDNYGNVTAGNEKSSGLFGAGTAAVNHNSGTVTVGANSVALASENGNIINNSILTSTGEGSTYIYSKNGNGETNAALTLTDKSVGMYGQSGVMTNNNIITVGKSDVAAKEFSVGMATESGKIVNSAGAQIIVGKEAGVGMFASGVEVKHPDGTTTYGPSGTAENYGTIDVTGLKAYGMLGTNGATVYNAATGIINVDGTGAKGIIGTNDANIINDGIVNVNGAGSQGIYIERGATLTNTGQINVNGDGKIGVFIGMGSSFVNTAGITISSGGTTVFDGGGTLANIGDIVIDGPTATVNGITINNTGKIEITGSLDFTGNILLETTPGKAGTINVGGLSGTGHIILSPDATLGNNYDMHHVQLLGGLSNPETETIRVTSQSVSFIAEKYFDKDLNSYVLTLTRIPYAQMLKNTEAVEFGKGLDELHSKGPGDTEMDMFDALKSVSDKDELAETFDMQLRGNVYANIQQRMMDVSGVLDTAYKQLKSEENTTKDITKVSAIYSGGNITDKNPGVEEYDYQSLGIMYLKEKETLKYGTNFNYSLGILQSKFDFDQGSKEDITSLKAGIGYEQYLKQGSRFKYMTRGELGVNYHDMERKIYLSNGTYKNNGDYFSGTAEWKNRLNYELPIISKNFKMDIFGSLNTGYGKFQGFKEDGDGMYLDVKSEDYFSLRPGAGVEGEWSYTTVKGSKFMLTAGAAYEYETQDIYGDGNEVKIANTDAGYYRLEEPEKIDNIFKANVGVGYETSGGFKTGVRVEREEGSVKGTKYQLDFSWKF</sequence>
<dbReference type="InterPro" id="IPR006626">
    <property type="entry name" value="PbH1"/>
</dbReference>
<gene>
    <name evidence="3" type="ordered locus">Sterm_4034</name>
</gene>
<dbReference type="SMART" id="SM00710">
    <property type="entry name" value="PbH1"/>
    <property type="match status" value="10"/>
</dbReference>
<dbReference type="InterPro" id="IPR012332">
    <property type="entry name" value="Autotransporter_pectin_lyase_C"/>
</dbReference>
<dbReference type="InterPro" id="IPR036709">
    <property type="entry name" value="Autotransporte_beta_dom_sf"/>
</dbReference>
<proteinExistence type="predicted"/>
<feature type="domain" description="Autotransporter" evidence="2">
    <location>
        <begin position="3467"/>
        <end position="3750"/>
    </location>
</feature>
<dbReference type="SMART" id="SM00869">
    <property type="entry name" value="Autotransporter"/>
    <property type="match status" value="1"/>
</dbReference>
<reference evidence="3 4" key="2">
    <citation type="journal article" date="2010" name="Stand. Genomic Sci.">
        <title>Complete genome sequence of Sebaldella termitidis type strain (NCTC 11300).</title>
        <authorList>
            <person name="Harmon-Smith M."/>
            <person name="Celia L."/>
            <person name="Chertkov O."/>
            <person name="Lapidus A."/>
            <person name="Copeland A."/>
            <person name="Glavina Del Rio T."/>
            <person name="Nolan M."/>
            <person name="Lucas S."/>
            <person name="Tice H."/>
            <person name="Cheng J.F."/>
            <person name="Han C."/>
            <person name="Detter J.C."/>
            <person name="Bruce D."/>
            <person name="Goodwin L."/>
            <person name="Pitluck S."/>
            <person name="Pati A."/>
            <person name="Liolios K."/>
            <person name="Ivanova N."/>
            <person name="Mavromatis K."/>
            <person name="Mikhailova N."/>
            <person name="Chen A."/>
            <person name="Palaniappan K."/>
            <person name="Land M."/>
            <person name="Hauser L."/>
            <person name="Chang Y.J."/>
            <person name="Jeffries C.D."/>
            <person name="Brettin T."/>
            <person name="Goker M."/>
            <person name="Beck B."/>
            <person name="Bristow J."/>
            <person name="Eisen J.A."/>
            <person name="Markowitz V."/>
            <person name="Hugenholtz P."/>
            <person name="Kyrpides N.C."/>
            <person name="Klenk H.P."/>
            <person name="Chen F."/>
        </authorList>
    </citation>
    <scope>NUCLEOTIDE SEQUENCE [LARGE SCALE GENOMIC DNA]</scope>
    <source>
        <strain evidence="4">ATCC 33386 / NCTC 11300</strain>
    </source>
</reference>
<evidence type="ECO:0000313" key="3">
    <source>
        <dbReference type="EMBL" id="ACZ10866.1"/>
    </source>
</evidence>
<dbReference type="NCBIfam" id="NF033175">
    <property type="entry name" value="fuso_auto_Nterm"/>
    <property type="match status" value="1"/>
</dbReference>
<dbReference type="InterPro" id="IPR053787">
    <property type="entry name" value="Autotransptr-assoc_N"/>
</dbReference>
<keyword evidence="4" id="KW-1185">Reference proteome</keyword>
<dbReference type="eggNOG" id="COG3147">
    <property type="taxonomic scope" value="Bacteria"/>
</dbReference>
<dbReference type="Proteomes" id="UP000000845">
    <property type="component" value="Chromosome"/>
</dbReference>
<evidence type="ECO:0000256" key="1">
    <source>
        <dbReference type="SAM" id="Coils"/>
    </source>
</evidence>